<feature type="domain" description="Transposase IS4-like" evidence="1">
    <location>
        <begin position="111"/>
        <end position="266"/>
    </location>
</feature>
<dbReference type="InterPro" id="IPR002559">
    <property type="entry name" value="Transposase_11"/>
</dbReference>
<dbReference type="EMBL" id="FTNR01000011">
    <property type="protein sequence ID" value="SIS10574.1"/>
    <property type="molecule type" value="Genomic_DNA"/>
</dbReference>
<evidence type="ECO:0000313" key="3">
    <source>
        <dbReference type="Proteomes" id="UP000185936"/>
    </source>
</evidence>
<keyword evidence="3" id="KW-1185">Reference proteome</keyword>
<dbReference type="Pfam" id="PF01609">
    <property type="entry name" value="DDE_Tnp_1"/>
    <property type="match status" value="1"/>
</dbReference>
<dbReference type="GO" id="GO:0006313">
    <property type="term" value="P:DNA transposition"/>
    <property type="evidence" value="ECO:0007669"/>
    <property type="project" value="InterPro"/>
</dbReference>
<proteinExistence type="predicted"/>
<dbReference type="AlphaFoldDB" id="A0A1N7GDD2"/>
<dbReference type="GO" id="GO:0003677">
    <property type="term" value="F:DNA binding"/>
    <property type="evidence" value="ECO:0007669"/>
    <property type="project" value="InterPro"/>
</dbReference>
<dbReference type="RefSeq" id="WP_084776778.1">
    <property type="nucleotide sequence ID" value="NZ_FTNR01000011.1"/>
</dbReference>
<protein>
    <submittedName>
        <fullName evidence="2">Transposase and inactivated derivatives, IS5 family</fullName>
    </submittedName>
</protein>
<gene>
    <name evidence="2" type="ORF">SAMN05421752_11185</name>
</gene>
<sequence length="271" mass="31653">MASLRRLAQMCRDLAKQHVDDQDVPAAPDGADGYAKWTQIALILFRVELEKSLRETEDYLNEMPGVLAVFDLDEAPHYSSFCRWEDEYRMRELRRLLRRSAEQAGWSGEAAIDASGFQRDQTSYHYRDRANYSFQSMKTTILIDVNSLAIKDVHFTTQKAWDGHIGMQVFRRNAEDLRVLSADANYSWSDLRKECRSESTRPLIKHREQTPLQKAHNARMNDDYNQRWMSETGFSQLKQDDGEKLRSRSWHGQFRELTRKCIVHNLTQAAS</sequence>
<reference evidence="3" key="1">
    <citation type="submission" date="2017-01" db="EMBL/GenBank/DDBJ databases">
        <authorList>
            <person name="Varghese N."/>
            <person name="Submissions S."/>
        </authorList>
    </citation>
    <scope>NUCLEOTIDE SEQUENCE [LARGE SCALE GENOMIC DNA]</scope>
    <source>
        <strain evidence="3">type strain: HArc-</strain>
    </source>
</reference>
<dbReference type="OrthoDB" id="212181at2157"/>
<dbReference type="InterPro" id="IPR053520">
    <property type="entry name" value="Transposase_Tn903"/>
</dbReference>
<dbReference type="GO" id="GO:0004803">
    <property type="term" value="F:transposase activity"/>
    <property type="evidence" value="ECO:0007669"/>
    <property type="project" value="InterPro"/>
</dbReference>
<dbReference type="NCBIfam" id="NF033579">
    <property type="entry name" value="transpos_IS5_2"/>
    <property type="match status" value="1"/>
</dbReference>
<evidence type="ECO:0000313" key="2">
    <source>
        <dbReference type="EMBL" id="SIS10574.1"/>
    </source>
</evidence>
<name>A0A1N7GDD2_9EURY</name>
<organism evidence="2 3">
    <name type="scientific">Natronorubrum thiooxidans</name>
    <dbReference type="NCBI Taxonomy" id="308853"/>
    <lineage>
        <taxon>Archaea</taxon>
        <taxon>Methanobacteriati</taxon>
        <taxon>Methanobacteriota</taxon>
        <taxon>Stenosarchaea group</taxon>
        <taxon>Halobacteria</taxon>
        <taxon>Halobacteriales</taxon>
        <taxon>Natrialbaceae</taxon>
        <taxon>Natronorubrum</taxon>
    </lineage>
</organism>
<evidence type="ECO:0000259" key="1">
    <source>
        <dbReference type="Pfam" id="PF01609"/>
    </source>
</evidence>
<accession>A0A1N7GDD2</accession>
<dbReference type="Proteomes" id="UP000185936">
    <property type="component" value="Unassembled WGS sequence"/>
</dbReference>